<gene>
    <name evidence="2" type="ORF">HAQ05_26735</name>
</gene>
<dbReference type="RefSeq" id="WP_190427073.1">
    <property type="nucleotide sequence ID" value="NZ_JAAOCA010000061.1"/>
</dbReference>
<evidence type="ECO:0000313" key="3">
    <source>
        <dbReference type="Proteomes" id="UP000805841"/>
    </source>
</evidence>
<comment type="caution">
    <text evidence="2">The sequence shown here is derived from an EMBL/GenBank/DDBJ whole genome shotgun (WGS) entry which is preliminary data.</text>
</comment>
<name>A0ABR7ZA33_9PSED</name>
<evidence type="ECO:0000259" key="1">
    <source>
        <dbReference type="Pfam" id="PF04448"/>
    </source>
</evidence>
<feature type="domain" description="DUF551" evidence="1">
    <location>
        <begin position="3"/>
        <end position="74"/>
    </location>
</feature>
<dbReference type="Pfam" id="PF04448">
    <property type="entry name" value="DUF551"/>
    <property type="match status" value="1"/>
</dbReference>
<sequence length="75" mass="8397">MSGWVRIADKLPPVAARLDEKCIVNGKEIPPLNRSVEVIVFNGKAVFGGVIEWFDNEIPHRGETHWQPLPPPPTE</sequence>
<protein>
    <recommendedName>
        <fullName evidence="1">DUF551 domain-containing protein</fullName>
    </recommendedName>
</protein>
<dbReference type="EMBL" id="JAAOCA010000061">
    <property type="protein sequence ID" value="MBD1602280.1"/>
    <property type="molecule type" value="Genomic_DNA"/>
</dbReference>
<dbReference type="InterPro" id="IPR007539">
    <property type="entry name" value="DUF551"/>
</dbReference>
<reference evidence="2 3" key="1">
    <citation type="journal article" date="2020" name="Insects">
        <title>Bacteria Belonging to Pseudomonas typographi sp. nov. from the Bark Beetle Ips typographus Have Genomic Potential to Aid in the Host Ecology.</title>
        <authorList>
            <person name="Peral-Aranega E."/>
            <person name="Saati-Santamaria Z."/>
            <person name="Kolarik M."/>
            <person name="Rivas R."/>
            <person name="Garcia-Fraile P."/>
        </authorList>
    </citation>
    <scope>NUCLEOTIDE SEQUENCE [LARGE SCALE GENOMIC DNA]</scope>
    <source>
        <strain evidence="2 3">CA3A</strain>
    </source>
</reference>
<keyword evidence="3" id="KW-1185">Reference proteome</keyword>
<proteinExistence type="predicted"/>
<dbReference type="Proteomes" id="UP000805841">
    <property type="component" value="Unassembled WGS sequence"/>
</dbReference>
<organism evidence="2 3">
    <name type="scientific">Pseudomonas typographi</name>
    <dbReference type="NCBI Taxonomy" id="2715964"/>
    <lineage>
        <taxon>Bacteria</taxon>
        <taxon>Pseudomonadati</taxon>
        <taxon>Pseudomonadota</taxon>
        <taxon>Gammaproteobacteria</taxon>
        <taxon>Pseudomonadales</taxon>
        <taxon>Pseudomonadaceae</taxon>
        <taxon>Pseudomonas</taxon>
    </lineage>
</organism>
<evidence type="ECO:0000313" key="2">
    <source>
        <dbReference type="EMBL" id="MBD1602280.1"/>
    </source>
</evidence>
<accession>A0ABR7ZA33</accession>